<comment type="caution">
    <text evidence="2">The sequence shown here is derived from an EMBL/GenBank/DDBJ whole genome shotgun (WGS) entry which is preliminary data.</text>
</comment>
<dbReference type="Gene3D" id="3.30.870.10">
    <property type="entry name" value="Endonuclease Chain A"/>
    <property type="match status" value="1"/>
</dbReference>
<keyword evidence="3" id="KW-1185">Reference proteome</keyword>
<evidence type="ECO:0000313" key="3">
    <source>
        <dbReference type="Proteomes" id="UP000634668"/>
    </source>
</evidence>
<dbReference type="RefSeq" id="WP_026815378.1">
    <property type="nucleotide sequence ID" value="NZ_BMWP01000037.1"/>
</dbReference>
<name>A0A918J528_9FLAO</name>
<dbReference type="InterPro" id="IPR025202">
    <property type="entry name" value="PLD-like_dom"/>
</dbReference>
<reference evidence="2" key="2">
    <citation type="submission" date="2020-09" db="EMBL/GenBank/DDBJ databases">
        <authorList>
            <person name="Sun Q."/>
            <person name="Kim S."/>
        </authorList>
    </citation>
    <scope>NUCLEOTIDE SEQUENCE</scope>
    <source>
        <strain evidence="2">KCTC 12113</strain>
    </source>
</reference>
<gene>
    <name evidence="2" type="ORF">GCM10007383_36050</name>
</gene>
<accession>A0A918J528</accession>
<dbReference type="Proteomes" id="UP000634668">
    <property type="component" value="Unassembled WGS sequence"/>
</dbReference>
<dbReference type="InterPro" id="IPR059166">
    <property type="entry name" value="PLD-like_cat"/>
</dbReference>
<protein>
    <recommendedName>
        <fullName evidence="1">Phospholipase D-like domain-containing protein</fullName>
    </recommendedName>
</protein>
<dbReference type="CDD" id="cd09176">
    <property type="entry name" value="PLDc_unchar6"/>
    <property type="match status" value="1"/>
</dbReference>
<organism evidence="2 3">
    <name type="scientific">Arenibacter certesii</name>
    <dbReference type="NCBI Taxonomy" id="228955"/>
    <lineage>
        <taxon>Bacteria</taxon>
        <taxon>Pseudomonadati</taxon>
        <taxon>Bacteroidota</taxon>
        <taxon>Flavobacteriia</taxon>
        <taxon>Flavobacteriales</taxon>
        <taxon>Flavobacteriaceae</taxon>
        <taxon>Arenibacter</taxon>
    </lineage>
</organism>
<proteinExistence type="predicted"/>
<sequence>MSKVVATRAISYYIEKVITEAKRNITLVTPYIKIAKPLYDRLVVADNNGINITIVYGKVEMNREQADQLMKLKHCRILFVDNLHAKVYINENFGVITSMNLYDYSEINNFELGAIIDKNDNLDIYNSTIHEIEYIIKDAKVKKEPFQVSEEEKDNLKIETFINQDQEFTIKNFPLEGIEISKRYGFITYNFHPLQESYIKSNKSNIKRYQEDFGENYRVYCSFPYDKISIYENTKLNFDTEKEKKEYYINGIKRMNKFIKDYVK</sequence>
<evidence type="ECO:0000313" key="2">
    <source>
        <dbReference type="EMBL" id="GGW48794.1"/>
    </source>
</evidence>
<dbReference type="Pfam" id="PF13091">
    <property type="entry name" value="PLDc_2"/>
    <property type="match status" value="1"/>
</dbReference>
<dbReference type="SUPFAM" id="SSF56024">
    <property type="entry name" value="Phospholipase D/nuclease"/>
    <property type="match status" value="1"/>
</dbReference>
<reference evidence="2" key="1">
    <citation type="journal article" date="2014" name="Int. J. Syst. Evol. Microbiol.">
        <title>Complete genome sequence of Corynebacterium casei LMG S-19264T (=DSM 44701T), isolated from a smear-ripened cheese.</title>
        <authorList>
            <consortium name="US DOE Joint Genome Institute (JGI-PGF)"/>
            <person name="Walter F."/>
            <person name="Albersmeier A."/>
            <person name="Kalinowski J."/>
            <person name="Ruckert C."/>
        </authorList>
    </citation>
    <scope>NUCLEOTIDE SEQUENCE</scope>
    <source>
        <strain evidence="2">KCTC 12113</strain>
    </source>
</reference>
<dbReference type="AlphaFoldDB" id="A0A918J528"/>
<evidence type="ECO:0000259" key="1">
    <source>
        <dbReference type="Pfam" id="PF13091"/>
    </source>
</evidence>
<feature type="domain" description="Phospholipase D-like" evidence="1">
    <location>
        <begin position="16"/>
        <end position="126"/>
    </location>
</feature>
<dbReference type="EMBL" id="BMWP01000037">
    <property type="protein sequence ID" value="GGW48794.1"/>
    <property type="molecule type" value="Genomic_DNA"/>
</dbReference>